<dbReference type="PANTHER" id="PTHR37534">
    <property type="entry name" value="TRANSCRIPTIONAL ACTIVATOR PROTEIN UGA3"/>
    <property type="match status" value="1"/>
</dbReference>
<dbReference type="PROSITE" id="PS50048">
    <property type="entry name" value="ZN2_CY6_FUNGAL_2"/>
    <property type="match status" value="1"/>
</dbReference>
<comment type="subcellular location">
    <subcellularLocation>
        <location evidence="1">Nucleus</location>
    </subcellularLocation>
</comment>
<keyword evidence="6" id="KW-1185">Reference proteome</keyword>
<dbReference type="Proteomes" id="UP000803884">
    <property type="component" value="Unassembled WGS sequence"/>
</dbReference>
<feature type="region of interest" description="Disordered" evidence="3">
    <location>
        <begin position="61"/>
        <end position="87"/>
    </location>
</feature>
<organism evidence="5 6">
    <name type="scientific">Cladosporium halotolerans</name>
    <dbReference type="NCBI Taxonomy" id="1052096"/>
    <lineage>
        <taxon>Eukaryota</taxon>
        <taxon>Fungi</taxon>
        <taxon>Dikarya</taxon>
        <taxon>Ascomycota</taxon>
        <taxon>Pezizomycotina</taxon>
        <taxon>Dothideomycetes</taxon>
        <taxon>Dothideomycetidae</taxon>
        <taxon>Cladosporiales</taxon>
        <taxon>Cladosporiaceae</taxon>
        <taxon>Cladosporium</taxon>
    </lineage>
</organism>
<feature type="compositionally biased region" description="Basic and acidic residues" evidence="3">
    <location>
        <begin position="146"/>
        <end position="156"/>
    </location>
</feature>
<reference evidence="5 6" key="1">
    <citation type="journal article" date="2020" name="Microbiol. Resour. Announc.">
        <title>Draft Genome Sequence of a Cladosporium Species Isolated from the Mesophotic Ascidian Didemnum maculosum.</title>
        <authorList>
            <person name="Gioti A."/>
            <person name="Siaperas R."/>
            <person name="Nikolaivits E."/>
            <person name="Le Goff G."/>
            <person name="Ouazzani J."/>
            <person name="Kotoulas G."/>
            <person name="Topakas E."/>
        </authorList>
    </citation>
    <scope>NUCLEOTIDE SEQUENCE [LARGE SCALE GENOMIC DNA]</scope>
    <source>
        <strain evidence="5 6">TM138-S3</strain>
    </source>
</reference>
<evidence type="ECO:0000313" key="6">
    <source>
        <dbReference type="Proteomes" id="UP000803884"/>
    </source>
</evidence>
<dbReference type="CDD" id="cd00067">
    <property type="entry name" value="GAL4"/>
    <property type="match status" value="1"/>
</dbReference>
<dbReference type="InterPro" id="IPR001138">
    <property type="entry name" value="Zn2Cys6_DnaBD"/>
</dbReference>
<dbReference type="InterPro" id="IPR036864">
    <property type="entry name" value="Zn2-C6_fun-type_DNA-bd_sf"/>
</dbReference>
<gene>
    <name evidence="5" type="ORF">WHR41_00936</name>
</gene>
<dbReference type="EMBL" id="JAAQHG020000002">
    <property type="protein sequence ID" value="KAL1590400.1"/>
    <property type="molecule type" value="Genomic_DNA"/>
</dbReference>
<sequence>MEGHYGQPITPYGAYNPYGQPPMIPPESMQPRLHHLQTMSSENLGTYQTEYDDVANAMLHPHTSAPQAPTQTRRRRQTHGADHIKHRRTRSGCFTCRSRRVKCDEGRPTCERCRKGKRECEYPDQASSSKSERGNTRSKRSQGDSNSEHSGDDSEHLPTITDEDELNAHDDMDPRSAVSEPGARYSISRDGKSTPTTERGPFFAKPQRPAASRTNSRQNVKEDITQNPRWAALPQHVKFYLKYHRNNLSHHHYSWKYDAGDFLKKTFLEIAINFEPLMYAVVAFAAYHNALTRDDGRVKDFLDAYNKSVSSLRQSLAKTDRHSLSTLLTILQLATIEEFLGDWVNLLSHQRAAHQIITGLFTPQTITQSETHRKIISWYIRFDLFAGMMSGGKTVIGREWFNACADFYKRQARDKPNDLGAMFEDMFATSRLIATDITLLLASKGSGEKSDEEFGQEVQKLLGEMDDYERRLQDTFTDPSCFVKNFPKAPPPSEDDITDFRDPNFCYAGDLFSMNYILIDFWAMQLMFRLQLSTTQYTPPELEQIALKKCKMFEAVQFSGQGPPGAVLGFQASLGIACLLLPKEKKYTEWSRRKFALMERHGYIYPASLRKRMSDLWGVDVTHWWLPNDEGFPPMLRALRDFIDFRAMSAAKEPDAKDVDVRDMAGIFKTMSLERDMPDHVTEMIEGDDGWFEGDMYESSPDQAHAYYE</sequence>
<dbReference type="PANTHER" id="PTHR37534:SF10">
    <property type="entry name" value="ZN(II)2CYS6 TRANSCRIPTION FACTOR (EUROFUNG)"/>
    <property type="match status" value="1"/>
</dbReference>
<dbReference type="GO" id="GO:0045944">
    <property type="term" value="P:positive regulation of transcription by RNA polymerase II"/>
    <property type="evidence" value="ECO:0007669"/>
    <property type="project" value="TreeGrafter"/>
</dbReference>
<dbReference type="Pfam" id="PF00172">
    <property type="entry name" value="Zn_clus"/>
    <property type="match status" value="1"/>
</dbReference>
<keyword evidence="2" id="KW-0539">Nucleus</keyword>
<dbReference type="PROSITE" id="PS00463">
    <property type="entry name" value="ZN2_CY6_FUNGAL_1"/>
    <property type="match status" value="1"/>
</dbReference>
<evidence type="ECO:0000256" key="3">
    <source>
        <dbReference type="SAM" id="MobiDB-lite"/>
    </source>
</evidence>
<comment type="caution">
    <text evidence="5">The sequence shown here is derived from an EMBL/GenBank/DDBJ whole genome shotgun (WGS) entry which is preliminary data.</text>
</comment>
<dbReference type="RefSeq" id="XP_069233505.1">
    <property type="nucleotide sequence ID" value="XM_069369542.1"/>
</dbReference>
<dbReference type="SUPFAM" id="SSF57701">
    <property type="entry name" value="Zn2/Cys6 DNA-binding domain"/>
    <property type="match status" value="1"/>
</dbReference>
<evidence type="ECO:0000259" key="4">
    <source>
        <dbReference type="PROSITE" id="PS50048"/>
    </source>
</evidence>
<protein>
    <recommendedName>
        <fullName evidence="4">Zn(2)-C6 fungal-type domain-containing protein</fullName>
    </recommendedName>
</protein>
<dbReference type="GO" id="GO:0000981">
    <property type="term" value="F:DNA-binding transcription factor activity, RNA polymerase II-specific"/>
    <property type="evidence" value="ECO:0007669"/>
    <property type="project" value="InterPro"/>
</dbReference>
<evidence type="ECO:0000256" key="2">
    <source>
        <dbReference type="ARBA" id="ARBA00023242"/>
    </source>
</evidence>
<dbReference type="InterPro" id="IPR021858">
    <property type="entry name" value="Fun_TF"/>
</dbReference>
<dbReference type="GO" id="GO:0000976">
    <property type="term" value="F:transcription cis-regulatory region binding"/>
    <property type="evidence" value="ECO:0007669"/>
    <property type="project" value="TreeGrafter"/>
</dbReference>
<dbReference type="Pfam" id="PF11951">
    <property type="entry name" value="Fungal_trans_2"/>
    <property type="match status" value="1"/>
</dbReference>
<dbReference type="SMART" id="SM00066">
    <property type="entry name" value="GAL4"/>
    <property type="match status" value="1"/>
</dbReference>
<dbReference type="GO" id="GO:0005634">
    <property type="term" value="C:nucleus"/>
    <property type="evidence" value="ECO:0007669"/>
    <property type="project" value="UniProtKB-SubCell"/>
</dbReference>
<name>A0AB34L062_9PEZI</name>
<dbReference type="Gene3D" id="4.10.240.10">
    <property type="entry name" value="Zn(2)-C6 fungal-type DNA-binding domain"/>
    <property type="match status" value="1"/>
</dbReference>
<accession>A0AB34L062</accession>
<evidence type="ECO:0000313" key="5">
    <source>
        <dbReference type="EMBL" id="KAL1590400.1"/>
    </source>
</evidence>
<dbReference type="GO" id="GO:0008270">
    <property type="term" value="F:zinc ion binding"/>
    <property type="evidence" value="ECO:0007669"/>
    <property type="project" value="InterPro"/>
</dbReference>
<feature type="domain" description="Zn(2)-C6 fungal-type" evidence="4">
    <location>
        <begin position="92"/>
        <end position="122"/>
    </location>
</feature>
<dbReference type="GeneID" id="96002380"/>
<evidence type="ECO:0000256" key="1">
    <source>
        <dbReference type="ARBA" id="ARBA00004123"/>
    </source>
</evidence>
<dbReference type="AlphaFoldDB" id="A0AB34L062"/>
<feature type="region of interest" description="Disordered" evidence="3">
    <location>
        <begin position="117"/>
        <end position="226"/>
    </location>
</feature>
<proteinExistence type="predicted"/>
<feature type="compositionally biased region" description="Basic residues" evidence="3">
    <location>
        <begin position="72"/>
        <end position="87"/>
    </location>
</feature>